<evidence type="ECO:0000313" key="4">
    <source>
        <dbReference type="EMBL" id="AMN15703.1"/>
    </source>
</evidence>
<evidence type="ECO:0000313" key="3">
    <source>
        <dbReference type="EMBL" id="AMN15565.1"/>
    </source>
</evidence>
<reference evidence="1" key="1">
    <citation type="journal article" date="2015" name="Genome Announc.">
        <title>Complete Genome Sequences of Helicoverpa armigera Single Nucleopolyhedrovirus Strains AC53 and H25EA1 from Australia.</title>
        <authorList>
            <person name="Noune C."/>
            <person name="Hauxwell C."/>
        </authorList>
    </citation>
    <scope>NUCLEOTIDE SEQUENCE</scope>
    <source>
        <strain evidence="1">AC53</strain>
    </source>
</reference>
<gene>
    <name evidence="1" type="ORF">HaSNPV-AC53_138</name>
</gene>
<dbReference type="EMBL" id="KJ909666">
    <property type="protein sequence ID" value="AIG63179.1"/>
    <property type="molecule type" value="Genomic_DNA"/>
</dbReference>
<dbReference type="EMBL" id="KU738903">
    <property type="protein sequence ID" value="AMN16255.1"/>
    <property type="molecule type" value="Genomic_DNA"/>
</dbReference>
<accession>A0A075TT61</accession>
<dbReference type="EMBL" id="KU738897">
    <property type="protein sequence ID" value="AMN15427.1"/>
    <property type="molecule type" value="Genomic_DNA"/>
</dbReference>
<dbReference type="EMBL" id="KU738902">
    <property type="protein sequence ID" value="AMN16117.1"/>
    <property type="molecule type" value="Genomic_DNA"/>
</dbReference>
<name>A0A075TT61_9ABAC</name>
<organism evidence="1">
    <name type="scientific">Helicoverpa SNPV AC53</name>
    <dbReference type="NCBI Taxonomy" id="1569367"/>
    <lineage>
        <taxon>Viruses</taxon>
        <taxon>Viruses incertae sedis</taxon>
        <taxon>Naldaviricetes</taxon>
        <taxon>Lefavirales</taxon>
        <taxon>Baculoviridae</taxon>
        <taxon>Alphabaculovirus</taxon>
        <taxon>Alphabaculovirus helarmigerae</taxon>
    </lineage>
</organism>
<dbReference type="EMBL" id="KU738901">
    <property type="protein sequence ID" value="AMN15979.1"/>
    <property type="molecule type" value="Genomic_DNA"/>
</dbReference>
<evidence type="ECO:0000313" key="5">
    <source>
        <dbReference type="EMBL" id="AMN15841.1"/>
    </source>
</evidence>
<evidence type="ECO:0000313" key="2">
    <source>
        <dbReference type="EMBL" id="AMN15427.1"/>
    </source>
</evidence>
<reference evidence="2" key="2">
    <citation type="journal article" date="2016" name="Genome Announc.">
        <title>Complete Genome Sequences of Seven Helicoverpa armigera SNPV-AC53-Derived Strains.</title>
        <authorList>
            <person name="Noune C."/>
            <person name="Hauxwell C."/>
        </authorList>
    </citation>
    <scope>NUCLEOTIDE SEQUENCE</scope>
    <source>
        <strain evidence="2">AC53C3</strain>
        <strain evidence="3">AC53C5</strain>
        <strain evidence="4">AC53C6</strain>
        <strain evidence="5">AC53C9</strain>
        <strain evidence="6">AC53T2</strain>
        <strain evidence="9">AC53T5</strain>
    </source>
</reference>
<proteinExistence type="predicted"/>
<sequence length="195" mass="23587">MCNVWPVVNRVLCKLVMQNLSKIYGNIQFLYLMGNKPKEIQEEQANFNELYYKFKVFRSQLPDMNCETFAHKLIDQKILYCREIHNLYLNFLYCFYKQYFDTLKIDCNIFKDLIDDDVPLQDFEELNVVLLDNNIPMYTALCDDVFEKKTIIQDIEYVMNKICVEGAYVPFQEEILQYQIFLQEYEDFCRRVENL</sequence>
<evidence type="ECO:0000313" key="6">
    <source>
        <dbReference type="EMBL" id="AMN15979.1"/>
    </source>
</evidence>
<evidence type="ECO:0000313" key="7">
    <source>
        <dbReference type="EMBL" id="AMN16117.1"/>
    </source>
</evidence>
<evidence type="ECO:0000313" key="8">
    <source>
        <dbReference type="EMBL" id="AMN16255.1"/>
    </source>
</evidence>
<reference evidence="1" key="3">
    <citation type="submission" date="2016-08" db="EMBL/GenBank/DDBJ databases">
        <authorList>
            <person name="Seilhamer J.J."/>
        </authorList>
    </citation>
    <scope>NUCLEOTIDE SEQUENCE</scope>
    <source>
        <strain evidence="1">AC53</strain>
        <strain evidence="7">AC53T4.1</strain>
        <strain evidence="8">AC53T4.2</strain>
    </source>
</reference>
<dbReference type="EMBL" id="KU738899">
    <property type="protein sequence ID" value="AMN15703.1"/>
    <property type="molecule type" value="Genomic_DNA"/>
</dbReference>
<dbReference type="EMBL" id="KU738900">
    <property type="protein sequence ID" value="AMN15841.1"/>
    <property type="molecule type" value="Genomic_DNA"/>
</dbReference>
<dbReference type="EMBL" id="KU738904">
    <property type="protein sequence ID" value="AMN16393.1"/>
    <property type="molecule type" value="Genomic_DNA"/>
</dbReference>
<evidence type="ECO:0000313" key="1">
    <source>
        <dbReference type="EMBL" id="AIG63179.1"/>
    </source>
</evidence>
<protein>
    <submittedName>
        <fullName evidence="1">ORF138</fullName>
    </submittedName>
</protein>
<dbReference type="EMBL" id="KU738898">
    <property type="protein sequence ID" value="AMN15565.1"/>
    <property type="molecule type" value="Genomic_DNA"/>
</dbReference>
<evidence type="ECO:0000313" key="9">
    <source>
        <dbReference type="EMBL" id="AMN16393.1"/>
    </source>
</evidence>